<proteinExistence type="predicted"/>
<dbReference type="AlphaFoldDB" id="A0A8S3IAJ5"/>
<dbReference type="Proteomes" id="UP000676336">
    <property type="component" value="Unassembled WGS sequence"/>
</dbReference>
<evidence type="ECO:0000313" key="2">
    <source>
        <dbReference type="Proteomes" id="UP000676336"/>
    </source>
</evidence>
<protein>
    <submittedName>
        <fullName evidence="1">Uncharacterized protein</fullName>
    </submittedName>
</protein>
<accession>A0A8S3IAJ5</accession>
<organism evidence="1 2">
    <name type="scientific">Rotaria magnacalcarata</name>
    <dbReference type="NCBI Taxonomy" id="392030"/>
    <lineage>
        <taxon>Eukaryota</taxon>
        <taxon>Metazoa</taxon>
        <taxon>Spiralia</taxon>
        <taxon>Gnathifera</taxon>
        <taxon>Rotifera</taxon>
        <taxon>Eurotatoria</taxon>
        <taxon>Bdelloidea</taxon>
        <taxon>Philodinida</taxon>
        <taxon>Philodinidae</taxon>
        <taxon>Rotaria</taxon>
    </lineage>
</organism>
<sequence length="60" mass="6925">MTTDSLKKSAKYDIWHLNVENVYLDFTPSSSLSDSVRFAKQNMTDTLSITIWVVLDKIEK</sequence>
<evidence type="ECO:0000313" key="1">
    <source>
        <dbReference type="EMBL" id="CAF5195427.1"/>
    </source>
</evidence>
<gene>
    <name evidence="1" type="ORF">SMN809_LOCUS73810</name>
</gene>
<dbReference type="EMBL" id="CAJOBI010328725">
    <property type="protein sequence ID" value="CAF5195427.1"/>
    <property type="molecule type" value="Genomic_DNA"/>
</dbReference>
<reference evidence="1" key="1">
    <citation type="submission" date="2021-02" db="EMBL/GenBank/DDBJ databases">
        <authorList>
            <person name="Nowell W R."/>
        </authorList>
    </citation>
    <scope>NUCLEOTIDE SEQUENCE</scope>
</reference>
<comment type="caution">
    <text evidence="1">The sequence shown here is derived from an EMBL/GenBank/DDBJ whole genome shotgun (WGS) entry which is preliminary data.</text>
</comment>
<name>A0A8S3IAJ5_9BILA</name>
<feature type="non-terminal residue" evidence="1">
    <location>
        <position position="1"/>
    </location>
</feature>